<evidence type="ECO:0000256" key="1">
    <source>
        <dbReference type="SAM" id="Coils"/>
    </source>
</evidence>
<organism evidence="2 3">
    <name type="scientific">Polymorphospora lycopeni</name>
    <dbReference type="NCBI Taxonomy" id="3140240"/>
    <lineage>
        <taxon>Bacteria</taxon>
        <taxon>Bacillati</taxon>
        <taxon>Actinomycetota</taxon>
        <taxon>Actinomycetes</taxon>
        <taxon>Micromonosporales</taxon>
        <taxon>Micromonosporaceae</taxon>
        <taxon>Polymorphospora</taxon>
    </lineage>
</organism>
<gene>
    <name evidence="2" type="ORF">AAFH96_25835</name>
</gene>
<keyword evidence="3" id="KW-1185">Reference proteome</keyword>
<dbReference type="Gene3D" id="1.10.10.60">
    <property type="entry name" value="Homeodomain-like"/>
    <property type="match status" value="1"/>
</dbReference>
<comment type="caution">
    <text evidence="2">The sequence shown here is derived from an EMBL/GenBank/DDBJ whole genome shotgun (WGS) entry which is preliminary data.</text>
</comment>
<reference evidence="2 3" key="1">
    <citation type="submission" date="2024-04" db="EMBL/GenBank/DDBJ databases">
        <title>Polymorphospora sp. isolated from Baiyangdian Lake in Xiong'an New Area.</title>
        <authorList>
            <person name="Zhang X."/>
            <person name="Liu J."/>
        </authorList>
    </citation>
    <scope>NUCLEOTIDE SEQUENCE [LARGE SCALE GENOMIC DNA]</scope>
    <source>
        <strain evidence="2 3">2-325</strain>
    </source>
</reference>
<feature type="coiled-coil region" evidence="1">
    <location>
        <begin position="79"/>
        <end position="106"/>
    </location>
</feature>
<dbReference type="InterPro" id="IPR009057">
    <property type="entry name" value="Homeodomain-like_sf"/>
</dbReference>
<name>A0ABV5CX09_9ACTN</name>
<dbReference type="EMBL" id="JBCGDC010000094">
    <property type="protein sequence ID" value="MFB6396497.1"/>
    <property type="molecule type" value="Genomic_DNA"/>
</dbReference>
<proteinExistence type="predicted"/>
<keyword evidence="1" id="KW-0175">Coiled coil</keyword>
<dbReference type="Proteomes" id="UP001582793">
    <property type="component" value="Unassembled WGS sequence"/>
</dbReference>
<evidence type="ECO:0000313" key="3">
    <source>
        <dbReference type="Proteomes" id="UP001582793"/>
    </source>
</evidence>
<evidence type="ECO:0000313" key="2">
    <source>
        <dbReference type="EMBL" id="MFB6396497.1"/>
    </source>
</evidence>
<dbReference type="RefSeq" id="WP_375735909.1">
    <property type="nucleotide sequence ID" value="NZ_JBCGDC010000094.1"/>
</dbReference>
<sequence>MLPGSVESGWLTRQVSHSVRRDVPRGYPAESRRKASIYSRPAGRRSVAELVRDLEISEQTIYNWHRQELIDTGQMPGVSSADQAKLVAARRRIAELETELAVHRRAAGLPSSGWLLMDCRSKCVAAWWRVHLRVLRVA</sequence>
<accession>A0ABV5CX09</accession>
<dbReference type="SUPFAM" id="SSF46689">
    <property type="entry name" value="Homeodomain-like"/>
    <property type="match status" value="1"/>
</dbReference>
<protein>
    <submittedName>
        <fullName evidence="2">Transposase</fullName>
    </submittedName>
</protein>